<name>A0A133NH61_9FUSO</name>
<dbReference type="AlphaFoldDB" id="A0A133NH61"/>
<gene>
    <name evidence="2" type="ORF">HMPREF3206_00624</name>
</gene>
<accession>A0A133NH61</accession>
<evidence type="ECO:0008006" key="4">
    <source>
        <dbReference type="Google" id="ProtNLM"/>
    </source>
</evidence>
<comment type="caution">
    <text evidence="2">The sequence shown here is derived from an EMBL/GenBank/DDBJ whole genome shotgun (WGS) entry which is preliminary data.</text>
</comment>
<reference evidence="3" key="1">
    <citation type="submission" date="2016-01" db="EMBL/GenBank/DDBJ databases">
        <authorList>
            <person name="Mitreva M."/>
            <person name="Pepin K.H."/>
            <person name="Mihindukulasuriya K.A."/>
            <person name="Fulton R."/>
            <person name="Fronick C."/>
            <person name="O'Laughlin M."/>
            <person name="Miner T."/>
            <person name="Herter B."/>
            <person name="Rosa B.A."/>
            <person name="Cordes M."/>
            <person name="Tomlinson C."/>
            <person name="Wollam A."/>
            <person name="Palsikar V.B."/>
            <person name="Mardis E.R."/>
            <person name="Wilson R.K."/>
        </authorList>
    </citation>
    <scope>NUCLEOTIDE SEQUENCE [LARGE SCALE GENOMIC DNA]</scope>
    <source>
        <strain evidence="3">CMW8396</strain>
    </source>
</reference>
<feature type="chain" id="PRO_5007457949" description="Cna protein B-type domain protein" evidence="1">
    <location>
        <begin position="20"/>
        <end position="274"/>
    </location>
</feature>
<feature type="signal peptide" evidence="1">
    <location>
        <begin position="1"/>
        <end position="19"/>
    </location>
</feature>
<dbReference type="SUPFAM" id="SSF49464">
    <property type="entry name" value="Carboxypeptidase regulatory domain-like"/>
    <property type="match status" value="1"/>
</dbReference>
<dbReference type="InterPro" id="IPR008969">
    <property type="entry name" value="CarboxyPept-like_regulatory"/>
</dbReference>
<evidence type="ECO:0000313" key="3">
    <source>
        <dbReference type="Proteomes" id="UP000070617"/>
    </source>
</evidence>
<dbReference type="PATRIC" id="fig|134605.3.peg.626"/>
<keyword evidence="1" id="KW-0732">Signal</keyword>
<dbReference type="RefSeq" id="WP_060793515.1">
    <property type="nucleotide sequence ID" value="NZ_KQ956520.1"/>
</dbReference>
<keyword evidence="3" id="KW-1185">Reference proteome</keyword>
<dbReference type="Proteomes" id="UP000070617">
    <property type="component" value="Unassembled WGS sequence"/>
</dbReference>
<proteinExistence type="predicted"/>
<evidence type="ECO:0000256" key="1">
    <source>
        <dbReference type="SAM" id="SignalP"/>
    </source>
</evidence>
<sequence length="274" mass="31799">MKRAFLFLCLFLLSFSSFAIQITGKTMLDKVQIGQVKIDFIDAENHSYSTKSNFLGEYSLHLPEGYYRIYIENENYRLAESHNQVYSFSKDRTLNLSLEKKKQQLEGMILDESGYGVADVSLEIKQNGKTYQLQSDKYGKFQFPIDCGLLSIFAQKEGFLEGGEVILVREKRPVKNLQIILKKRYSYILGIVTDGVKALPGVTVRLRNENLETIDQVFSDPLGYYQFRNIGNNQKVAVSVYEEGFQEYISDFFFVDKNYEKEHIILRKKEKNML</sequence>
<dbReference type="STRING" id="134605.HMPREF3206_00624"/>
<evidence type="ECO:0000313" key="2">
    <source>
        <dbReference type="EMBL" id="KXA15638.1"/>
    </source>
</evidence>
<organism evidence="2 3">
    <name type="scientific">Fusobacterium equinum</name>
    <dbReference type="NCBI Taxonomy" id="134605"/>
    <lineage>
        <taxon>Bacteria</taxon>
        <taxon>Fusobacteriati</taxon>
        <taxon>Fusobacteriota</taxon>
        <taxon>Fusobacteriia</taxon>
        <taxon>Fusobacteriales</taxon>
        <taxon>Fusobacteriaceae</taxon>
        <taxon>Fusobacterium</taxon>
    </lineage>
</organism>
<dbReference type="EMBL" id="LRPX01000024">
    <property type="protein sequence ID" value="KXA15638.1"/>
    <property type="molecule type" value="Genomic_DNA"/>
</dbReference>
<protein>
    <recommendedName>
        <fullName evidence="4">Cna protein B-type domain protein</fullName>
    </recommendedName>
</protein>